<dbReference type="NCBIfam" id="NF008035">
    <property type="entry name" value="PRK10767.1"/>
    <property type="match status" value="1"/>
</dbReference>
<comment type="domain">
    <text evidence="11">The J domain is necessary and sufficient to stimulate DnaK ATPase activity. Zinc center 1 plays an important role in the autonomous, DnaK-independent chaperone activity of DnaJ. Zinc center 2 is essential for interaction with DnaK and for DnaJ activity.</text>
</comment>
<dbReference type="GO" id="GO:0005524">
    <property type="term" value="F:ATP binding"/>
    <property type="evidence" value="ECO:0007669"/>
    <property type="project" value="InterPro"/>
</dbReference>
<dbReference type="CDD" id="cd06257">
    <property type="entry name" value="DnaJ"/>
    <property type="match status" value="1"/>
</dbReference>
<dbReference type="NCBIfam" id="TIGR02349">
    <property type="entry name" value="DnaJ_bact"/>
    <property type="match status" value="1"/>
</dbReference>
<dbReference type="CDD" id="cd10747">
    <property type="entry name" value="DnaJ_C"/>
    <property type="match status" value="1"/>
</dbReference>
<evidence type="ECO:0000313" key="17">
    <source>
        <dbReference type="Proteomes" id="UP000324974"/>
    </source>
</evidence>
<dbReference type="FunFam" id="2.10.230.10:FF:000002">
    <property type="entry name" value="Molecular chaperone DnaJ"/>
    <property type="match status" value="1"/>
</dbReference>
<feature type="repeat" description="CXXCXGXG motif" evidence="11">
    <location>
        <begin position="199"/>
        <end position="206"/>
    </location>
</feature>
<feature type="repeat" description="CXXCXGXG motif" evidence="11">
    <location>
        <begin position="163"/>
        <end position="170"/>
    </location>
</feature>
<keyword evidence="6 11" id="KW-0346">Stress response</keyword>
<evidence type="ECO:0000256" key="8">
    <source>
        <dbReference type="ARBA" id="ARBA00053423"/>
    </source>
</evidence>
<dbReference type="InterPro" id="IPR012724">
    <property type="entry name" value="DnaJ"/>
</dbReference>
<name>A0A5C1ABH1_9BACT</name>
<feature type="binding site" evidence="11">
    <location>
        <position position="166"/>
    </location>
    <ligand>
        <name>Zn(2+)</name>
        <dbReference type="ChEBI" id="CHEBI:29105"/>
        <label>2</label>
    </ligand>
</feature>
<keyword evidence="5 11" id="KW-0862">Zinc</keyword>
<keyword evidence="4 11" id="KW-0863">Zinc-finger</keyword>
<dbReference type="HAMAP" id="MF_01152">
    <property type="entry name" value="DnaJ"/>
    <property type="match status" value="1"/>
</dbReference>
<dbReference type="GO" id="GO:0005737">
    <property type="term" value="C:cytoplasm"/>
    <property type="evidence" value="ECO:0007669"/>
    <property type="project" value="UniProtKB-SubCell"/>
</dbReference>
<dbReference type="FunFam" id="2.60.260.20:FF:000013">
    <property type="entry name" value="DnaJ subfamily B member 11"/>
    <property type="match status" value="1"/>
</dbReference>
<evidence type="ECO:0000256" key="6">
    <source>
        <dbReference type="ARBA" id="ARBA00023016"/>
    </source>
</evidence>
<dbReference type="SUPFAM" id="SSF46565">
    <property type="entry name" value="Chaperone J-domain"/>
    <property type="match status" value="1"/>
</dbReference>
<dbReference type="InterPro" id="IPR001623">
    <property type="entry name" value="DnaJ_domain"/>
</dbReference>
<dbReference type="SUPFAM" id="SSF57938">
    <property type="entry name" value="DnaJ/Hsp40 cysteine-rich domain"/>
    <property type="match status" value="1"/>
</dbReference>
<dbReference type="PRINTS" id="PR00625">
    <property type="entry name" value="JDOMAIN"/>
</dbReference>
<dbReference type="InterPro" id="IPR036869">
    <property type="entry name" value="J_dom_sf"/>
</dbReference>
<feature type="binding site" evidence="11">
    <location>
        <position position="146"/>
    </location>
    <ligand>
        <name>Zn(2+)</name>
        <dbReference type="ChEBI" id="CHEBI:29105"/>
        <label>1</label>
    </ligand>
</feature>
<feature type="binding site" evidence="11">
    <location>
        <position position="163"/>
    </location>
    <ligand>
        <name>Zn(2+)</name>
        <dbReference type="ChEBI" id="CHEBI:29105"/>
        <label>2</label>
    </ligand>
</feature>
<feature type="repeat" description="CXXCXGXG motif" evidence="11">
    <location>
        <begin position="185"/>
        <end position="192"/>
    </location>
</feature>
<evidence type="ECO:0000256" key="1">
    <source>
        <dbReference type="ARBA" id="ARBA00022705"/>
    </source>
</evidence>
<accession>A0A5C1ABH1</accession>
<dbReference type="Proteomes" id="UP000324974">
    <property type="component" value="Chromosome"/>
</dbReference>
<dbReference type="PROSITE" id="PS50076">
    <property type="entry name" value="DNAJ_2"/>
    <property type="match status" value="1"/>
</dbReference>
<dbReference type="Pfam" id="PF01556">
    <property type="entry name" value="DnaJ_C"/>
    <property type="match status" value="1"/>
</dbReference>
<keyword evidence="17" id="KW-1185">Reference proteome</keyword>
<keyword evidence="2 11" id="KW-0479">Metal-binding</keyword>
<dbReference type="GO" id="GO:0042026">
    <property type="term" value="P:protein refolding"/>
    <property type="evidence" value="ECO:0007669"/>
    <property type="project" value="TreeGrafter"/>
</dbReference>
<dbReference type="OrthoDB" id="9779889at2"/>
<feature type="binding site" evidence="11">
    <location>
        <position position="188"/>
    </location>
    <ligand>
        <name>Zn(2+)</name>
        <dbReference type="ChEBI" id="CHEBI:29105"/>
        <label>2</label>
    </ligand>
</feature>
<dbReference type="GO" id="GO:0031072">
    <property type="term" value="F:heat shock protein binding"/>
    <property type="evidence" value="ECO:0007669"/>
    <property type="project" value="InterPro"/>
</dbReference>
<comment type="subcellular location">
    <subcellularLocation>
        <location evidence="11">Cytoplasm</location>
    </subcellularLocation>
</comment>
<feature type="binding site" evidence="11">
    <location>
        <position position="149"/>
    </location>
    <ligand>
        <name>Zn(2+)</name>
        <dbReference type="ChEBI" id="CHEBI:29105"/>
        <label>1</label>
    </ligand>
</feature>
<dbReference type="InterPro" id="IPR002939">
    <property type="entry name" value="DnaJ_C"/>
</dbReference>
<comment type="similarity">
    <text evidence="9 11">Belongs to the DnaJ family.</text>
</comment>
<dbReference type="SMART" id="SM00271">
    <property type="entry name" value="DnaJ"/>
    <property type="match status" value="1"/>
</dbReference>
<evidence type="ECO:0000259" key="14">
    <source>
        <dbReference type="PROSITE" id="PS50076"/>
    </source>
</evidence>
<dbReference type="CDD" id="cd10719">
    <property type="entry name" value="DnaJ_zf"/>
    <property type="match status" value="1"/>
</dbReference>
<reference evidence="17" key="1">
    <citation type="submission" date="2019-08" db="EMBL/GenBank/DDBJ databases">
        <title>Limnoglobus roseus gen. nov., sp. nov., a novel freshwater planctomycete with a giant genome from the family Gemmataceae.</title>
        <authorList>
            <person name="Kulichevskaya I.S."/>
            <person name="Naumoff D.G."/>
            <person name="Miroshnikov K."/>
            <person name="Ivanova A."/>
            <person name="Philippov D.A."/>
            <person name="Hakobyan A."/>
            <person name="Rijpstra I.C."/>
            <person name="Sinninghe Damste J.S."/>
            <person name="Liesack W."/>
            <person name="Dedysh S.N."/>
        </authorList>
    </citation>
    <scope>NUCLEOTIDE SEQUENCE [LARGE SCALE GENOMIC DNA]</scope>
    <source>
        <strain evidence="17">PX52</strain>
    </source>
</reference>
<dbReference type="InterPro" id="IPR018253">
    <property type="entry name" value="DnaJ_domain_CS"/>
</dbReference>
<evidence type="ECO:0000256" key="5">
    <source>
        <dbReference type="ARBA" id="ARBA00022833"/>
    </source>
</evidence>
<evidence type="ECO:0000256" key="9">
    <source>
        <dbReference type="ARBA" id="ARBA00061004"/>
    </source>
</evidence>
<feature type="binding site" evidence="11">
    <location>
        <position position="202"/>
    </location>
    <ligand>
        <name>Zn(2+)</name>
        <dbReference type="ChEBI" id="CHEBI:29105"/>
        <label>1</label>
    </ligand>
</feature>
<dbReference type="GO" id="GO:0008270">
    <property type="term" value="F:zinc ion binding"/>
    <property type="evidence" value="ECO:0007669"/>
    <property type="project" value="UniProtKB-UniRule"/>
</dbReference>
<feature type="binding site" evidence="11">
    <location>
        <position position="185"/>
    </location>
    <ligand>
        <name>Zn(2+)</name>
        <dbReference type="ChEBI" id="CHEBI:29105"/>
        <label>2</label>
    </ligand>
</feature>
<dbReference type="PANTHER" id="PTHR43096">
    <property type="entry name" value="DNAJ HOMOLOG 1, MITOCHONDRIAL-RELATED"/>
    <property type="match status" value="1"/>
</dbReference>
<evidence type="ECO:0000256" key="2">
    <source>
        <dbReference type="ARBA" id="ARBA00022723"/>
    </source>
</evidence>
<keyword evidence="11" id="KW-0963">Cytoplasm</keyword>
<evidence type="ECO:0000313" key="16">
    <source>
        <dbReference type="EMBL" id="QEL16060.1"/>
    </source>
</evidence>
<keyword evidence="3 11" id="KW-0677">Repeat</keyword>
<comment type="cofactor">
    <cofactor evidence="11">
        <name>Zn(2+)</name>
        <dbReference type="ChEBI" id="CHEBI:29105"/>
    </cofactor>
    <text evidence="11">Binds 2 Zn(2+) ions per monomer.</text>
</comment>
<dbReference type="PROSITE" id="PS00636">
    <property type="entry name" value="DNAJ_1"/>
    <property type="match status" value="1"/>
</dbReference>
<evidence type="ECO:0000256" key="10">
    <source>
        <dbReference type="ARBA" id="ARBA00067609"/>
    </source>
</evidence>
<feature type="repeat" description="CXXCXGXG motif" evidence="11">
    <location>
        <begin position="146"/>
        <end position="153"/>
    </location>
</feature>
<sequence>MVKRDYYEVLSVTRTANGDEIKKSFRKLAMQYHPDRNGGDADATEKFKEAQEAFEVLSDADKRSIYDRHGHDGLNAQGGGFGGGVDLSEMFGDLFGSFFGGGGGGGRRQRQGPQPGNDIQVVVDIDLKEAVLGTKRTITLQTEDVCGTCNGSGAKPGTQPTPCRRCGGQGVTIQRQGIFQVQAACTACGGRGMINPDPCSGCRGNGRVASRKTEEIDIPPGVDSGNRIRHGGKGDAGSAGAPRGDLEVVVRVKEHRFFQRDGHNLICQWPVTFSQAALGGPIEITTLTGDKVRHELPRGLQTHEVLRILGHGVPHVRSPKKRGDLLIQVVVDTPQTITPEMEQLFRQLAVMEKAQVASPGKKSFFSKLKDWISPDEKK</sequence>
<gene>
    <name evidence="16" type="primary">dnaJ_1</name>
    <name evidence="11" type="synonym">dnaJ</name>
    <name evidence="16" type="ORF">PX52LOC_02999</name>
</gene>
<comment type="subunit">
    <text evidence="11">Homodimer.</text>
</comment>
<dbReference type="EMBL" id="CP042425">
    <property type="protein sequence ID" value="QEL16060.1"/>
    <property type="molecule type" value="Genomic_DNA"/>
</dbReference>
<dbReference type="PROSITE" id="PS51188">
    <property type="entry name" value="ZF_CR"/>
    <property type="match status" value="1"/>
</dbReference>
<dbReference type="GO" id="GO:0006260">
    <property type="term" value="P:DNA replication"/>
    <property type="evidence" value="ECO:0007669"/>
    <property type="project" value="UniProtKB-KW"/>
</dbReference>
<dbReference type="GO" id="GO:0051082">
    <property type="term" value="F:unfolded protein binding"/>
    <property type="evidence" value="ECO:0007669"/>
    <property type="project" value="UniProtKB-UniRule"/>
</dbReference>
<dbReference type="SUPFAM" id="SSF49493">
    <property type="entry name" value="HSP40/DnaJ peptide-binding domain"/>
    <property type="match status" value="2"/>
</dbReference>
<comment type="function">
    <text evidence="8 11">Participates actively in the response to hyperosmotic and heat shock by preventing the aggregation of stress-denatured proteins and by disaggregating proteins, also in an autonomous, DnaK-independent fashion. Unfolded proteins bind initially to DnaJ; upon interaction with the DnaJ-bound protein, DnaK hydrolyzes its bound ATP, resulting in the formation of a stable complex. GrpE releases ADP from DnaK; ATP binding to DnaK triggers the release of the substrate protein, thus completing the reaction cycle. Several rounds of ATP-dependent interactions between DnaJ, DnaK and GrpE are required for fully efficient folding. Also involved, together with DnaK and GrpE, in the DNA replication of plasmids through activation of initiation proteins.</text>
</comment>
<feature type="domain" description="J" evidence="14">
    <location>
        <begin position="5"/>
        <end position="70"/>
    </location>
</feature>
<evidence type="ECO:0000256" key="7">
    <source>
        <dbReference type="ARBA" id="ARBA00023186"/>
    </source>
</evidence>
<evidence type="ECO:0000256" key="12">
    <source>
        <dbReference type="PROSITE-ProRule" id="PRU00546"/>
    </source>
</evidence>
<dbReference type="InterPro" id="IPR036410">
    <property type="entry name" value="HSP_DnaJ_Cys-rich_dom_sf"/>
</dbReference>
<dbReference type="PANTHER" id="PTHR43096:SF52">
    <property type="entry name" value="DNAJ HOMOLOG 1, MITOCHONDRIAL-RELATED"/>
    <property type="match status" value="1"/>
</dbReference>
<organism evidence="16 17">
    <name type="scientific">Limnoglobus roseus</name>
    <dbReference type="NCBI Taxonomy" id="2598579"/>
    <lineage>
        <taxon>Bacteria</taxon>
        <taxon>Pseudomonadati</taxon>
        <taxon>Planctomycetota</taxon>
        <taxon>Planctomycetia</taxon>
        <taxon>Gemmatales</taxon>
        <taxon>Gemmataceae</taxon>
        <taxon>Limnoglobus</taxon>
    </lineage>
</organism>
<dbReference type="KEGG" id="lrs:PX52LOC_02999"/>
<keyword evidence="1 11" id="KW-0235">DNA replication</keyword>
<evidence type="ECO:0000256" key="11">
    <source>
        <dbReference type="HAMAP-Rule" id="MF_01152"/>
    </source>
</evidence>
<dbReference type="Gene3D" id="2.10.230.10">
    <property type="entry name" value="Heat shock protein DnaJ, cysteine-rich domain"/>
    <property type="match status" value="1"/>
</dbReference>
<dbReference type="Pfam" id="PF00684">
    <property type="entry name" value="DnaJ_CXXCXGXG"/>
    <property type="match status" value="1"/>
</dbReference>
<evidence type="ECO:0000259" key="15">
    <source>
        <dbReference type="PROSITE" id="PS51188"/>
    </source>
</evidence>
<feature type="zinc finger region" description="CR-type" evidence="12">
    <location>
        <begin position="133"/>
        <end position="211"/>
    </location>
</feature>
<dbReference type="GO" id="GO:0009408">
    <property type="term" value="P:response to heat"/>
    <property type="evidence" value="ECO:0007669"/>
    <property type="project" value="InterPro"/>
</dbReference>
<feature type="domain" description="CR-type" evidence="15">
    <location>
        <begin position="133"/>
        <end position="211"/>
    </location>
</feature>
<keyword evidence="7 11" id="KW-0143">Chaperone</keyword>
<dbReference type="Gene3D" id="1.10.287.110">
    <property type="entry name" value="DnaJ domain"/>
    <property type="match status" value="1"/>
</dbReference>
<dbReference type="Pfam" id="PF00226">
    <property type="entry name" value="DnaJ"/>
    <property type="match status" value="1"/>
</dbReference>
<dbReference type="FunFam" id="1.10.287.110:FF:000034">
    <property type="entry name" value="Chaperone protein DnaJ"/>
    <property type="match status" value="1"/>
</dbReference>
<dbReference type="InterPro" id="IPR001305">
    <property type="entry name" value="HSP_DnaJ_Cys-rich_dom"/>
</dbReference>
<dbReference type="RefSeq" id="WP_149110825.1">
    <property type="nucleotide sequence ID" value="NZ_CP042425.1"/>
</dbReference>
<dbReference type="AlphaFoldDB" id="A0A5C1ABH1"/>
<evidence type="ECO:0000256" key="13">
    <source>
        <dbReference type="SAM" id="MobiDB-lite"/>
    </source>
</evidence>
<evidence type="ECO:0000256" key="3">
    <source>
        <dbReference type="ARBA" id="ARBA00022737"/>
    </source>
</evidence>
<feature type="binding site" evidence="11">
    <location>
        <position position="199"/>
    </location>
    <ligand>
        <name>Zn(2+)</name>
        <dbReference type="ChEBI" id="CHEBI:29105"/>
        <label>1</label>
    </ligand>
</feature>
<evidence type="ECO:0000256" key="4">
    <source>
        <dbReference type="ARBA" id="ARBA00022771"/>
    </source>
</evidence>
<feature type="region of interest" description="Disordered" evidence="13">
    <location>
        <begin position="216"/>
        <end position="242"/>
    </location>
</feature>
<proteinExistence type="inferred from homology"/>
<dbReference type="InterPro" id="IPR008971">
    <property type="entry name" value="HSP40/DnaJ_pept-bd"/>
</dbReference>
<protein>
    <recommendedName>
        <fullName evidence="10 11">Chaperone protein DnaJ</fullName>
    </recommendedName>
</protein>
<dbReference type="Gene3D" id="2.60.260.20">
    <property type="entry name" value="Urease metallochaperone UreE, N-terminal domain"/>
    <property type="match status" value="2"/>
</dbReference>